<evidence type="ECO:0000313" key="12">
    <source>
        <dbReference type="EMBL" id="KIM75402.1"/>
    </source>
</evidence>
<evidence type="ECO:0000259" key="11">
    <source>
        <dbReference type="Pfam" id="PF01694"/>
    </source>
</evidence>
<dbReference type="PANTHER" id="PTHR22936:SF69">
    <property type="entry name" value="RHOMBOID-LIKE PROTEIN"/>
    <property type="match status" value="1"/>
</dbReference>
<comment type="function">
    <text evidence="10">Serine protease involved in intramembrane proteolysis.</text>
</comment>
<evidence type="ECO:0000256" key="7">
    <source>
        <dbReference type="ARBA" id="ARBA00022825"/>
    </source>
</evidence>
<keyword evidence="7 10" id="KW-0720">Serine protease</keyword>
<dbReference type="InterPro" id="IPR035952">
    <property type="entry name" value="Rhomboid-like_sf"/>
</dbReference>
<keyword evidence="13" id="KW-1185">Reference proteome</keyword>
<dbReference type="EC" id="3.4.21.105" evidence="10"/>
<dbReference type="HOGENOM" id="CLU_022618_1_1_1"/>
<evidence type="ECO:0000256" key="8">
    <source>
        <dbReference type="ARBA" id="ARBA00022989"/>
    </source>
</evidence>
<dbReference type="GO" id="GO:0004252">
    <property type="term" value="F:serine-type endopeptidase activity"/>
    <property type="evidence" value="ECO:0007669"/>
    <property type="project" value="InterPro"/>
</dbReference>
<dbReference type="SUPFAM" id="SSF144091">
    <property type="entry name" value="Rhomboid-like"/>
    <property type="match status" value="1"/>
</dbReference>
<feature type="transmembrane region" description="Helical" evidence="10">
    <location>
        <begin position="381"/>
        <end position="400"/>
    </location>
</feature>
<feature type="transmembrane region" description="Helical" evidence="10">
    <location>
        <begin position="323"/>
        <end position="344"/>
    </location>
</feature>
<protein>
    <recommendedName>
        <fullName evidence="10">Rhomboid-type serine protease</fullName>
        <ecNumber evidence="10">3.4.21.105</ecNumber>
    </recommendedName>
</protein>
<dbReference type="InterPro" id="IPR022764">
    <property type="entry name" value="Peptidase_S54_rhomboid_dom"/>
</dbReference>
<comment type="similarity">
    <text evidence="3 10">Belongs to the peptidase S54 family.</text>
</comment>
<evidence type="ECO:0000256" key="1">
    <source>
        <dbReference type="ARBA" id="ARBA00000156"/>
    </source>
</evidence>
<name>A0A0C3BDM4_PILCF</name>
<feature type="transmembrane region" description="Helical" evidence="10">
    <location>
        <begin position="435"/>
        <end position="456"/>
    </location>
</feature>
<dbReference type="AlphaFoldDB" id="A0A0C3BDM4"/>
<keyword evidence="9 10" id="KW-0472">Membrane</keyword>
<dbReference type="GO" id="GO:0006508">
    <property type="term" value="P:proteolysis"/>
    <property type="evidence" value="ECO:0007669"/>
    <property type="project" value="UniProtKB-KW"/>
</dbReference>
<evidence type="ECO:0000313" key="13">
    <source>
        <dbReference type="Proteomes" id="UP000054166"/>
    </source>
</evidence>
<evidence type="ECO:0000256" key="9">
    <source>
        <dbReference type="ARBA" id="ARBA00023136"/>
    </source>
</evidence>
<sequence>MARLVHYEDSRPAMDHFGDALTDPRETYDAYPQHGDTSTIATGYTSGIPASEPKPMPNLYGQTEAETLASQYKHNSSLRPPSAVDTDTNSINRLTYIDEDFNYYPSKPLPAIDDKPDAGLMQNAADVGRSGMYQDLEYAEPYDDNSKAPAETAPLARFIESGKYPLDQRIEDKKRGIGRQRYPFLSWILTVVMIGVFIYELVVQSKAQGSPVSFKPVVNPMLGPSESALIQLGARFPPCMKDVQGVPVTTQMACLNDTANPPDQICPLEDICGFGGFHNKTPNQWFRFITPIFLHAGFVHIILNMVVQLTVSAQIEREMGSGGFFLTYFAAGIFGNVLGANFALVGSPSLGASGAIFGTVAVTWVDLFAHWKYQYRPVRKFIFMSIELLIGIAIGYIPFIDNFAHLGGFLMGLLVGTTFYPVISTSKRHKLIMWAFRLAALPIVVILFVLLIRNFYTSDPYAACPGCRYLSCFPTNANNHCKGTGLTTTTTTGGTGI</sequence>
<dbReference type="PANTHER" id="PTHR22936">
    <property type="entry name" value="RHOMBOID-RELATED"/>
    <property type="match status" value="1"/>
</dbReference>
<keyword evidence="4 10" id="KW-0645">Protease</keyword>
<feature type="transmembrane region" description="Helical" evidence="10">
    <location>
        <begin position="292"/>
        <end position="311"/>
    </location>
</feature>
<gene>
    <name evidence="12" type="ORF">PILCRDRAFT_827317</name>
</gene>
<dbReference type="InterPro" id="IPR002610">
    <property type="entry name" value="Peptidase_S54_rhomboid-like"/>
</dbReference>
<dbReference type="Proteomes" id="UP000054166">
    <property type="component" value="Unassembled WGS sequence"/>
</dbReference>
<dbReference type="InParanoid" id="A0A0C3BDM4"/>
<keyword evidence="8 10" id="KW-1133">Transmembrane helix</keyword>
<feature type="transmembrane region" description="Helical" evidence="10">
    <location>
        <begin position="182"/>
        <end position="202"/>
    </location>
</feature>
<comment type="subcellular location">
    <subcellularLocation>
        <location evidence="2 10">Membrane</location>
        <topology evidence="2 10">Multi-pass membrane protein</topology>
    </subcellularLocation>
</comment>
<keyword evidence="6 10" id="KW-0378">Hydrolase</keyword>
<proteinExistence type="inferred from homology"/>
<evidence type="ECO:0000256" key="5">
    <source>
        <dbReference type="ARBA" id="ARBA00022692"/>
    </source>
</evidence>
<feature type="transmembrane region" description="Helical" evidence="10">
    <location>
        <begin position="350"/>
        <end position="369"/>
    </location>
</feature>
<dbReference type="EMBL" id="KN833047">
    <property type="protein sequence ID" value="KIM75402.1"/>
    <property type="molecule type" value="Genomic_DNA"/>
</dbReference>
<feature type="domain" description="Peptidase S54 rhomboid" evidence="11">
    <location>
        <begin position="283"/>
        <end position="420"/>
    </location>
</feature>
<evidence type="ECO:0000256" key="10">
    <source>
        <dbReference type="RuleBase" id="RU362115"/>
    </source>
</evidence>
<evidence type="ECO:0000256" key="6">
    <source>
        <dbReference type="ARBA" id="ARBA00022801"/>
    </source>
</evidence>
<dbReference type="OrthoDB" id="2146116at2759"/>
<dbReference type="Pfam" id="PF01694">
    <property type="entry name" value="Rhomboid"/>
    <property type="match status" value="1"/>
</dbReference>
<evidence type="ECO:0000256" key="3">
    <source>
        <dbReference type="ARBA" id="ARBA00009045"/>
    </source>
</evidence>
<reference evidence="13" key="2">
    <citation type="submission" date="2015-01" db="EMBL/GenBank/DDBJ databases">
        <title>Evolutionary Origins and Diversification of the Mycorrhizal Mutualists.</title>
        <authorList>
            <consortium name="DOE Joint Genome Institute"/>
            <consortium name="Mycorrhizal Genomics Consortium"/>
            <person name="Kohler A."/>
            <person name="Kuo A."/>
            <person name="Nagy L.G."/>
            <person name="Floudas D."/>
            <person name="Copeland A."/>
            <person name="Barry K.W."/>
            <person name="Cichocki N."/>
            <person name="Veneault-Fourrey C."/>
            <person name="LaButti K."/>
            <person name="Lindquist E.A."/>
            <person name="Lipzen A."/>
            <person name="Lundell T."/>
            <person name="Morin E."/>
            <person name="Murat C."/>
            <person name="Riley R."/>
            <person name="Ohm R."/>
            <person name="Sun H."/>
            <person name="Tunlid A."/>
            <person name="Henrissat B."/>
            <person name="Grigoriev I.V."/>
            <person name="Hibbett D.S."/>
            <person name="Martin F."/>
        </authorList>
    </citation>
    <scope>NUCLEOTIDE SEQUENCE [LARGE SCALE GENOMIC DNA]</scope>
    <source>
        <strain evidence="13">F 1598</strain>
    </source>
</reference>
<feature type="transmembrane region" description="Helical" evidence="10">
    <location>
        <begin position="406"/>
        <end position="423"/>
    </location>
</feature>
<comment type="catalytic activity">
    <reaction evidence="1 10">
        <text>Cleaves type-1 transmembrane domains using a catalytic dyad composed of serine and histidine that are contributed by different transmembrane domains.</text>
        <dbReference type="EC" id="3.4.21.105"/>
    </reaction>
</comment>
<dbReference type="STRING" id="765440.A0A0C3BDM4"/>
<accession>A0A0C3BDM4</accession>
<dbReference type="GO" id="GO:0016020">
    <property type="term" value="C:membrane"/>
    <property type="evidence" value="ECO:0007669"/>
    <property type="project" value="UniProtKB-SubCell"/>
</dbReference>
<dbReference type="Gene3D" id="1.20.1540.10">
    <property type="entry name" value="Rhomboid-like"/>
    <property type="match status" value="1"/>
</dbReference>
<evidence type="ECO:0000256" key="2">
    <source>
        <dbReference type="ARBA" id="ARBA00004141"/>
    </source>
</evidence>
<evidence type="ECO:0000256" key="4">
    <source>
        <dbReference type="ARBA" id="ARBA00022670"/>
    </source>
</evidence>
<reference evidence="12 13" key="1">
    <citation type="submission" date="2014-04" db="EMBL/GenBank/DDBJ databases">
        <authorList>
            <consortium name="DOE Joint Genome Institute"/>
            <person name="Kuo A."/>
            <person name="Tarkka M."/>
            <person name="Buscot F."/>
            <person name="Kohler A."/>
            <person name="Nagy L.G."/>
            <person name="Floudas D."/>
            <person name="Copeland A."/>
            <person name="Barry K.W."/>
            <person name="Cichocki N."/>
            <person name="Veneault-Fourrey C."/>
            <person name="LaButti K."/>
            <person name="Lindquist E.A."/>
            <person name="Lipzen A."/>
            <person name="Lundell T."/>
            <person name="Morin E."/>
            <person name="Murat C."/>
            <person name="Sun H."/>
            <person name="Tunlid A."/>
            <person name="Henrissat B."/>
            <person name="Grigoriev I.V."/>
            <person name="Hibbett D.S."/>
            <person name="Martin F."/>
            <person name="Nordberg H.P."/>
            <person name="Cantor M.N."/>
            <person name="Hua S.X."/>
        </authorList>
    </citation>
    <scope>NUCLEOTIDE SEQUENCE [LARGE SCALE GENOMIC DNA]</scope>
    <source>
        <strain evidence="12 13">F 1598</strain>
    </source>
</reference>
<organism evidence="12 13">
    <name type="scientific">Piloderma croceum (strain F 1598)</name>
    <dbReference type="NCBI Taxonomy" id="765440"/>
    <lineage>
        <taxon>Eukaryota</taxon>
        <taxon>Fungi</taxon>
        <taxon>Dikarya</taxon>
        <taxon>Basidiomycota</taxon>
        <taxon>Agaricomycotina</taxon>
        <taxon>Agaricomycetes</taxon>
        <taxon>Agaricomycetidae</taxon>
        <taxon>Atheliales</taxon>
        <taxon>Atheliaceae</taxon>
        <taxon>Piloderma</taxon>
    </lineage>
</organism>
<keyword evidence="5 10" id="KW-0812">Transmembrane</keyword>